<evidence type="ECO:0000256" key="6">
    <source>
        <dbReference type="ARBA" id="ARBA00022448"/>
    </source>
</evidence>
<keyword evidence="8" id="KW-0653">Protein transport</keyword>
<proteinExistence type="inferred from homology"/>
<dbReference type="GO" id="GO:0005634">
    <property type="term" value="C:nucleus"/>
    <property type="evidence" value="ECO:0007669"/>
    <property type="project" value="UniProtKB-SubCell"/>
</dbReference>
<keyword evidence="9" id="KW-0539">Nucleus</keyword>
<feature type="region of interest" description="Disordered" evidence="10">
    <location>
        <begin position="346"/>
        <end position="379"/>
    </location>
</feature>
<evidence type="ECO:0000259" key="11">
    <source>
        <dbReference type="Pfam" id="PF08574"/>
    </source>
</evidence>
<evidence type="ECO:0000256" key="10">
    <source>
        <dbReference type="SAM" id="MobiDB-lite"/>
    </source>
</evidence>
<feature type="region of interest" description="Disordered" evidence="10">
    <location>
        <begin position="481"/>
        <end position="517"/>
    </location>
</feature>
<evidence type="ECO:0000256" key="9">
    <source>
        <dbReference type="ARBA" id="ARBA00023242"/>
    </source>
</evidence>
<evidence type="ECO:0000313" key="12">
    <source>
        <dbReference type="EMBL" id="GAX78490.1"/>
    </source>
</evidence>
<feature type="compositionally biased region" description="Acidic residues" evidence="10">
    <location>
        <begin position="366"/>
        <end position="379"/>
    </location>
</feature>
<comment type="function">
    <text evidence="1">Directs RNA polymerase II nuclear import.</text>
</comment>
<protein>
    <recommendedName>
        <fullName evidence="5">Probable RNA polymerase II nuclear localization protein SLC7A6OS</fullName>
    </recommendedName>
</protein>
<dbReference type="Proteomes" id="UP000232323">
    <property type="component" value="Unassembled WGS sequence"/>
</dbReference>
<dbReference type="GO" id="GO:0005737">
    <property type="term" value="C:cytoplasm"/>
    <property type="evidence" value="ECO:0007669"/>
    <property type="project" value="UniProtKB-SubCell"/>
</dbReference>
<feature type="compositionally biased region" description="Polar residues" evidence="10">
    <location>
        <begin position="486"/>
        <end position="504"/>
    </location>
</feature>
<keyword evidence="6" id="KW-0813">Transport</keyword>
<dbReference type="InterPro" id="IPR040218">
    <property type="entry name" value="SLC7A6OS"/>
</dbReference>
<evidence type="ECO:0000256" key="1">
    <source>
        <dbReference type="ARBA" id="ARBA00003202"/>
    </source>
</evidence>
<dbReference type="OrthoDB" id="544797at2759"/>
<feature type="domain" description="Transcription factor Iwr1" evidence="11">
    <location>
        <begin position="308"/>
        <end position="369"/>
    </location>
</feature>
<dbReference type="EMBL" id="BEGY01000033">
    <property type="protein sequence ID" value="GAX78490.1"/>
    <property type="molecule type" value="Genomic_DNA"/>
</dbReference>
<gene>
    <name evidence="12" type="ORF">CEUSTIGMA_g5929.t1</name>
</gene>
<comment type="caution">
    <text evidence="12">The sequence shown here is derived from an EMBL/GenBank/DDBJ whole genome shotgun (WGS) entry which is preliminary data.</text>
</comment>
<evidence type="ECO:0000256" key="3">
    <source>
        <dbReference type="ARBA" id="ARBA00004496"/>
    </source>
</evidence>
<dbReference type="Pfam" id="PF08574">
    <property type="entry name" value="Iwr1"/>
    <property type="match status" value="1"/>
</dbReference>
<reference evidence="12 13" key="1">
    <citation type="submission" date="2017-08" db="EMBL/GenBank/DDBJ databases">
        <title>Acidophilic green algal genome provides insights into adaptation to an acidic environment.</title>
        <authorList>
            <person name="Hirooka S."/>
            <person name="Hirose Y."/>
            <person name="Kanesaki Y."/>
            <person name="Higuchi S."/>
            <person name="Fujiwara T."/>
            <person name="Onuma R."/>
            <person name="Era A."/>
            <person name="Ohbayashi R."/>
            <person name="Uzuka A."/>
            <person name="Nozaki H."/>
            <person name="Yoshikawa H."/>
            <person name="Miyagishima S.Y."/>
        </authorList>
    </citation>
    <scope>NUCLEOTIDE SEQUENCE [LARGE SCALE GENOMIC DNA]</scope>
    <source>
        <strain evidence="12 13">NIES-2499</strain>
    </source>
</reference>
<dbReference type="GO" id="GO:0015031">
    <property type="term" value="P:protein transport"/>
    <property type="evidence" value="ECO:0007669"/>
    <property type="project" value="UniProtKB-KW"/>
</dbReference>
<accession>A0A250X6V3</accession>
<comment type="similarity">
    <text evidence="4">Belongs to the IWR1/SLC7A6OS family.</text>
</comment>
<feature type="region of interest" description="Disordered" evidence="10">
    <location>
        <begin position="395"/>
        <end position="419"/>
    </location>
</feature>
<dbReference type="AlphaFoldDB" id="A0A250X6V3"/>
<keyword evidence="7" id="KW-0963">Cytoplasm</keyword>
<evidence type="ECO:0000313" key="13">
    <source>
        <dbReference type="Proteomes" id="UP000232323"/>
    </source>
</evidence>
<evidence type="ECO:0000256" key="5">
    <source>
        <dbReference type="ARBA" id="ARBA00017036"/>
    </source>
</evidence>
<evidence type="ECO:0000256" key="2">
    <source>
        <dbReference type="ARBA" id="ARBA00004123"/>
    </source>
</evidence>
<dbReference type="PANTHER" id="PTHR31196:SF2">
    <property type="entry name" value="RNA POLYMERASE II NUCLEAR LOCALIZATION PROTEIN SLC7A6OS-RELATED"/>
    <property type="match status" value="1"/>
</dbReference>
<organism evidence="12 13">
    <name type="scientific">Chlamydomonas eustigma</name>
    <dbReference type="NCBI Taxonomy" id="1157962"/>
    <lineage>
        <taxon>Eukaryota</taxon>
        <taxon>Viridiplantae</taxon>
        <taxon>Chlorophyta</taxon>
        <taxon>core chlorophytes</taxon>
        <taxon>Chlorophyceae</taxon>
        <taxon>CS clade</taxon>
        <taxon>Chlamydomonadales</taxon>
        <taxon>Chlamydomonadaceae</taxon>
        <taxon>Chlamydomonas</taxon>
    </lineage>
</organism>
<dbReference type="PANTHER" id="PTHR31196">
    <property type="entry name" value="RNA POLYMERASE II NUCLEAR LOCALIZATION PROTEIN SLC7A6OS-RELATED"/>
    <property type="match status" value="1"/>
</dbReference>
<sequence length="517" mass="57288">MSQAELKPTYLRIKRRRGDAVTDDLILATAAPRIDPKRLRLDEVLLQMSGMGVSAGSSCLPSMEPPQSAQRFTKKQRFRRVKTVEMSAFQVTSEQDLHHLFTTPSTANEDRSFTAALKPGPQASEYVNIHTSLPAETDSNKEELVPDGTLAMRSNARQISASARYKQVQQRRTIMMSGRGREMKLAGSNNESSGYALASLSSGFHLYDIVCTDVDEGVAASVREERKRLGKEQAALKAKQAAEEGTILMNYLPMVKEYLQAHNQELLLQSQEALTKGLPDDAIRSSIEPDIMQEDIPAECVDQGSNDEEFVYDVYCLAEEGEFDEAEGVPVVEVEDLDDPFLEAAADADHDSEDSNAESYYANSYPDDESSRDDEYEPEEDWCYVSRPMGGAASVNKSRNGLGAGNQYYPGGKRSTAAGERWDDEEYDITKEDLMYDHLASAAYNASEELPLHGIRLPAEHPLHHSTASRTKQQMQGVAIRKPANDTYSGGSSDRRNNTATYSGSKLEAGEWGHRIR</sequence>
<name>A0A250X6V3_9CHLO</name>
<evidence type="ECO:0000256" key="8">
    <source>
        <dbReference type="ARBA" id="ARBA00022927"/>
    </source>
</evidence>
<keyword evidence="13" id="KW-1185">Reference proteome</keyword>
<evidence type="ECO:0000256" key="4">
    <source>
        <dbReference type="ARBA" id="ARBA00010218"/>
    </source>
</evidence>
<feature type="compositionally biased region" description="Basic and acidic residues" evidence="10">
    <location>
        <begin position="508"/>
        <end position="517"/>
    </location>
</feature>
<evidence type="ECO:0000256" key="7">
    <source>
        <dbReference type="ARBA" id="ARBA00022490"/>
    </source>
</evidence>
<comment type="subcellular location">
    <subcellularLocation>
        <location evidence="3">Cytoplasm</location>
    </subcellularLocation>
    <subcellularLocation>
        <location evidence="2">Nucleus</location>
    </subcellularLocation>
</comment>
<dbReference type="InterPro" id="IPR013883">
    <property type="entry name" value="TF_Iwr1_dom"/>
</dbReference>